<accession>A0A1X1UBG5</accession>
<keyword evidence="2" id="KW-1185">Reference proteome</keyword>
<protein>
    <submittedName>
        <fullName evidence="1">Uncharacterized protein</fullName>
    </submittedName>
</protein>
<dbReference type="Proteomes" id="UP000193010">
    <property type="component" value="Unassembled WGS sequence"/>
</dbReference>
<dbReference type="EMBL" id="LQOV01000009">
    <property type="protein sequence ID" value="ORV54154.1"/>
    <property type="molecule type" value="Genomic_DNA"/>
</dbReference>
<reference evidence="1 2" key="1">
    <citation type="submission" date="2016-01" db="EMBL/GenBank/DDBJ databases">
        <title>The new phylogeny of the genus Mycobacterium.</title>
        <authorList>
            <person name="Tarcisio F."/>
            <person name="Conor M."/>
            <person name="Antonella G."/>
            <person name="Elisabetta G."/>
            <person name="Giulia F.S."/>
            <person name="Sara T."/>
            <person name="Anna F."/>
            <person name="Clotilde B."/>
            <person name="Roberto B."/>
            <person name="Veronica D.S."/>
            <person name="Fabio R."/>
            <person name="Monica P."/>
            <person name="Olivier J."/>
            <person name="Enrico T."/>
            <person name="Nicola S."/>
        </authorList>
    </citation>
    <scope>NUCLEOTIDE SEQUENCE [LARGE SCALE GENOMIC DNA]</scope>
    <source>
        <strain evidence="1 2">DSM 44852</strain>
    </source>
</reference>
<evidence type="ECO:0000313" key="2">
    <source>
        <dbReference type="Proteomes" id="UP000193010"/>
    </source>
</evidence>
<dbReference type="RefSeq" id="WP_085221750.1">
    <property type="nucleotide sequence ID" value="NZ_AP022576.1"/>
</dbReference>
<sequence>MYGGQEDWIDAVCQLGTFIDGRGTLPAATGKGMCRAKSGMDYISIGQYDSDYKMRNDLVLTRENYYASAIESDGTVMVLAVRGAPVELQPLTQFGFTINSVQKLR</sequence>
<comment type="caution">
    <text evidence="1">The sequence shown here is derived from an EMBL/GenBank/DDBJ whole genome shotgun (WGS) entry which is preliminary data.</text>
</comment>
<proteinExistence type="predicted"/>
<evidence type="ECO:0000313" key="1">
    <source>
        <dbReference type="EMBL" id="ORV54154.1"/>
    </source>
</evidence>
<gene>
    <name evidence="1" type="ORF">AWC05_18875</name>
</gene>
<dbReference type="AlphaFoldDB" id="A0A1X1UBG5"/>
<dbReference type="OrthoDB" id="4637377at2"/>
<name>A0A1X1UBG5_MYCFL</name>
<organism evidence="1 2">
    <name type="scientific">Mycobacterium florentinum</name>
    <dbReference type="NCBI Taxonomy" id="292462"/>
    <lineage>
        <taxon>Bacteria</taxon>
        <taxon>Bacillati</taxon>
        <taxon>Actinomycetota</taxon>
        <taxon>Actinomycetes</taxon>
        <taxon>Mycobacteriales</taxon>
        <taxon>Mycobacteriaceae</taxon>
        <taxon>Mycobacterium</taxon>
        <taxon>Mycobacterium simiae complex</taxon>
    </lineage>
</organism>